<keyword evidence="2" id="KW-0732">Signal</keyword>
<keyword evidence="4" id="KW-1185">Reference proteome</keyword>
<evidence type="ECO:0000256" key="2">
    <source>
        <dbReference type="SAM" id="SignalP"/>
    </source>
</evidence>
<gene>
    <name evidence="3" type="ORF">SH580_09495</name>
</gene>
<feature type="chain" id="PRO_5047549950" evidence="2">
    <location>
        <begin position="36"/>
        <end position="504"/>
    </location>
</feature>
<organism evidence="3 4">
    <name type="scientific">Coraliomargarita algicola</name>
    <dbReference type="NCBI Taxonomy" id="3092156"/>
    <lineage>
        <taxon>Bacteria</taxon>
        <taxon>Pseudomonadati</taxon>
        <taxon>Verrucomicrobiota</taxon>
        <taxon>Opitutia</taxon>
        <taxon>Puniceicoccales</taxon>
        <taxon>Coraliomargaritaceae</taxon>
        <taxon>Coraliomargarita</taxon>
    </lineage>
</organism>
<evidence type="ECO:0000256" key="1">
    <source>
        <dbReference type="SAM" id="MobiDB-lite"/>
    </source>
</evidence>
<dbReference type="EMBL" id="CP138858">
    <property type="protein sequence ID" value="WPJ97944.1"/>
    <property type="molecule type" value="Genomic_DNA"/>
</dbReference>
<feature type="signal peptide" evidence="2">
    <location>
        <begin position="1"/>
        <end position="35"/>
    </location>
</feature>
<reference evidence="3 4" key="1">
    <citation type="submission" date="2023-11" db="EMBL/GenBank/DDBJ databases">
        <title>Coraliomargarita sp. nov., isolated from marine algae.</title>
        <authorList>
            <person name="Lee J.K."/>
            <person name="Baek J.H."/>
            <person name="Kim J.M."/>
            <person name="Choi D.G."/>
            <person name="Jeon C.O."/>
        </authorList>
    </citation>
    <scope>NUCLEOTIDE SEQUENCE [LARGE SCALE GENOMIC DNA]</scope>
    <source>
        <strain evidence="3 4">J2-16</strain>
    </source>
</reference>
<protein>
    <submittedName>
        <fullName evidence="3">Uncharacterized protein</fullName>
    </submittedName>
</protein>
<evidence type="ECO:0000313" key="3">
    <source>
        <dbReference type="EMBL" id="WPJ97944.1"/>
    </source>
</evidence>
<sequence length="504" mass="55844">MISFSAQRCTLIFRSLAALFCGLLISSLLSLNAHAQSSDELFRGTWQIETPNQGTLVMIVKGQGRASYFWGDNSDRSVYQGNWTSTEESATLRWSDGSQHRIQRDKLGFVIIHIDNSGSERYSAKAQQVPAEILGQWAKPPAKENALASDRDRAKGYFGIWKIGSDDASAEYVFIESDRSAATTAGAQGGLRGSWAKQGSELHIAWDSGQYSILRPNKREFSYKIIEPGQIIEDDESEMRPAARTIEDKVPSAWMANYKAERTVHTGGIAFSSRKNALAFYRGDWIIKLSENSFERVEIARFGNLNTSLDRNLEGDWKMQGQDIFMRWDDGMRKILSPIGRGFVVYEYKPGRPLDGVPTRTRAATPTDSSKLAAHLKGREDVGQQMIHLAEAAGIDAAQQQEAGWGRTFARWAWPFGENESATSPDAMLAAEYEGTHVSDPWWWPFWSEKAAATAPDSTTDVETAAATTAVETPAPSPDAAPPTAEPEAPTAKKSSAREWIWPF</sequence>
<name>A0ABZ0RRR7_9BACT</name>
<feature type="region of interest" description="Disordered" evidence="1">
    <location>
        <begin position="454"/>
        <end position="504"/>
    </location>
</feature>
<feature type="compositionally biased region" description="Low complexity" evidence="1">
    <location>
        <begin position="457"/>
        <end position="474"/>
    </location>
</feature>
<dbReference type="Proteomes" id="UP001324993">
    <property type="component" value="Chromosome"/>
</dbReference>
<accession>A0ABZ0RRR7</accession>
<proteinExistence type="predicted"/>
<dbReference type="RefSeq" id="WP_319834757.1">
    <property type="nucleotide sequence ID" value="NZ_CP138858.1"/>
</dbReference>
<feature type="compositionally biased region" description="Pro residues" evidence="1">
    <location>
        <begin position="475"/>
        <end position="485"/>
    </location>
</feature>
<evidence type="ECO:0000313" key="4">
    <source>
        <dbReference type="Proteomes" id="UP001324993"/>
    </source>
</evidence>